<keyword evidence="2" id="KW-1185">Reference proteome</keyword>
<dbReference type="EMBL" id="QUMS01000003">
    <property type="protein sequence ID" value="REG07162.1"/>
    <property type="molecule type" value="Genomic_DNA"/>
</dbReference>
<evidence type="ECO:0000313" key="1">
    <source>
        <dbReference type="EMBL" id="REG07162.1"/>
    </source>
</evidence>
<protein>
    <submittedName>
        <fullName evidence="1">Uncharacterized protein</fullName>
    </submittedName>
</protein>
<accession>A0A3E0A8C3</accession>
<reference evidence="1 2" key="1">
    <citation type="submission" date="2018-08" db="EMBL/GenBank/DDBJ databases">
        <title>Genomic Encyclopedia of Type Strains, Phase IV (KMG-IV): sequencing the most valuable type-strain genomes for metagenomic binning, comparative biology and taxonomic classification.</title>
        <authorList>
            <person name="Goeker M."/>
        </authorList>
    </citation>
    <scope>NUCLEOTIDE SEQUENCE [LARGE SCALE GENOMIC DNA]</scope>
    <source>
        <strain evidence="1 2">DSM 23923</strain>
    </source>
</reference>
<name>A0A3E0A8C3_9CHLR</name>
<gene>
    <name evidence="1" type="ORF">DFR64_2366</name>
</gene>
<proteinExistence type="predicted"/>
<evidence type="ECO:0000313" key="2">
    <source>
        <dbReference type="Proteomes" id="UP000256388"/>
    </source>
</evidence>
<dbReference type="Proteomes" id="UP000256388">
    <property type="component" value="Unassembled WGS sequence"/>
</dbReference>
<sequence>MAITGAKKMVGFDTPRFALGGCSANLKMKFAYLSQTSSTKSMSTSVFIKPY</sequence>
<organism evidence="1 2">
    <name type="scientific">Pelolinea submarina</name>
    <dbReference type="NCBI Taxonomy" id="913107"/>
    <lineage>
        <taxon>Bacteria</taxon>
        <taxon>Bacillati</taxon>
        <taxon>Chloroflexota</taxon>
        <taxon>Anaerolineae</taxon>
        <taxon>Anaerolineales</taxon>
        <taxon>Anaerolineaceae</taxon>
        <taxon>Pelolinea</taxon>
    </lineage>
</organism>
<dbReference type="AlphaFoldDB" id="A0A3E0A8C3"/>
<comment type="caution">
    <text evidence="1">The sequence shown here is derived from an EMBL/GenBank/DDBJ whole genome shotgun (WGS) entry which is preliminary data.</text>
</comment>